<evidence type="ECO:0000313" key="3">
    <source>
        <dbReference type="Proteomes" id="UP000292424"/>
    </source>
</evidence>
<evidence type="ECO:0000313" key="2">
    <source>
        <dbReference type="EMBL" id="QES90446.1"/>
    </source>
</evidence>
<sequence>MPYRHPGTNIKKKLSITFTFICIVNFLYSQKTITGQINDSIVIGNMQNASIVLLSSKDSIILASTRSDENGIFHLPLNDTLSQFILVSYPNYVDFYQSIHPEGKNIELGSIDLFPKSRLLDDVTVRQKVSGMKLKGDTTEFIADSFRVQANASVEDLLKKMPGFQIDKNGKITANGQAVKKVLVDGEEFFGDDPTLVTQNLRADMVDKVQLYDKSSDQAAFTGIDDGVKDKTVNIKLKEDKKNGYFGKLSLGGGTRGSHENQGMFNKFKGKEKIAVYGTASNTGRVGLSWDDADQYGGGNGNSVISEDGNVITYFGMDDDSWNGQYEGNGIPLAQTAGAHYSNKWNDNKVGLNSNYKMSKLSVAGLSTSKVQNNLPTTINYSTTQVNTENKSLRNKVDAKLNWDIDTSNSFNIISSGTFKHINTFSSTNTLTQREDLTKLNMGQNINTLIGDNNKFDVGGLFKHKFSKVGRTLSIALDYAYNKNLSTGYVKSHNEFYNNLDELDSTIDVNQYKTVNTNAYALNAKAIYSEPLSKFSSLVFNYGITINNSHSDKLSYNQGNDALVYDVLDSTYSNRYSYDQFVNKGGIFFNYKKKKVQFNLGTNVLGISMDQKNLFNNIDRKRNFINWNPSANLNYSFTTQKRLSIRYNGTTNQPTLDQIQPITTNNDPLNLFVGNANLKPSFRNNYTVNYSDYKMLTDRDFYFYMNYGNTKNQITTNTYTDTSGKNTYQYINVNGNYNLNFYTGVYLKSKKFKNLRYGFSPSTYFTRSINFTNNVQNVSKSANYTLYMNVSKSVDSLFDASLRVGPNYTTNSFSIQSSSNSKYWGLSLNPELDVYLPLNFQIHSDLEYQWKEKTATLPQTSLALLNGWIGKKFFKKQNLLLKLYGFDILNQNKGIQRSQNNNTISQSINATIRRYFLLSLTWNFTGSITNSK</sequence>
<dbReference type="EMBL" id="CP044016">
    <property type="protein sequence ID" value="QES90446.1"/>
    <property type="molecule type" value="Genomic_DNA"/>
</dbReference>
<dbReference type="RefSeq" id="WP_131331428.1">
    <property type="nucleotide sequence ID" value="NZ_CP044016.1"/>
</dbReference>
<evidence type="ECO:0000259" key="1">
    <source>
        <dbReference type="Pfam" id="PF14905"/>
    </source>
</evidence>
<proteinExistence type="predicted"/>
<dbReference type="OrthoDB" id="606930at2"/>
<name>A0A5P2G3Q5_9BACT</name>
<keyword evidence="3" id="KW-1185">Reference proteome</keyword>
<gene>
    <name evidence="2" type="ORF">E0W69_017890</name>
</gene>
<reference evidence="2 3" key="1">
    <citation type="submission" date="2019-09" db="EMBL/GenBank/DDBJ databases">
        <title>Complete genome sequence of Arachidicoccus sp. B3-10 isolated from apple orchard soil.</title>
        <authorList>
            <person name="Kim H.S."/>
            <person name="Han K.-I."/>
            <person name="Suh M.K."/>
            <person name="Lee K.C."/>
            <person name="Eom M.K."/>
            <person name="Kim J.-S."/>
            <person name="Kang S.W."/>
            <person name="Sin Y."/>
            <person name="Lee J.-S."/>
        </authorList>
    </citation>
    <scope>NUCLEOTIDE SEQUENCE [LARGE SCALE GENOMIC DNA]</scope>
    <source>
        <strain evidence="2 3">B3-10</strain>
    </source>
</reference>
<feature type="domain" description="Outer membrane protein beta-barrel" evidence="1">
    <location>
        <begin position="772"/>
        <end position="922"/>
    </location>
</feature>
<protein>
    <submittedName>
        <fullName evidence="2">Outer membrane beta-barrel protein</fullName>
    </submittedName>
</protein>
<dbReference type="InterPro" id="IPR041700">
    <property type="entry name" value="OMP_b-brl_3"/>
</dbReference>
<organism evidence="2 3">
    <name type="scientific">Rhizosphaericola mali</name>
    <dbReference type="NCBI Taxonomy" id="2545455"/>
    <lineage>
        <taxon>Bacteria</taxon>
        <taxon>Pseudomonadati</taxon>
        <taxon>Bacteroidota</taxon>
        <taxon>Chitinophagia</taxon>
        <taxon>Chitinophagales</taxon>
        <taxon>Chitinophagaceae</taxon>
        <taxon>Rhizosphaericola</taxon>
    </lineage>
</organism>
<accession>A0A5P2G3Q5</accession>
<dbReference type="SUPFAM" id="SSF56935">
    <property type="entry name" value="Porins"/>
    <property type="match status" value="1"/>
</dbReference>
<dbReference type="AlphaFoldDB" id="A0A5P2G3Q5"/>
<dbReference type="Proteomes" id="UP000292424">
    <property type="component" value="Chromosome"/>
</dbReference>
<feature type="domain" description="Outer membrane protein beta-barrel" evidence="1">
    <location>
        <begin position="464"/>
        <end position="763"/>
    </location>
</feature>
<dbReference type="Pfam" id="PF14905">
    <property type="entry name" value="OMP_b-brl_3"/>
    <property type="match status" value="2"/>
</dbReference>
<dbReference type="KEGG" id="arac:E0W69_017890"/>